<sequence length="360" mass="40831">MEELEEANRSAINSFRRVLNLVSQEQQLQLQQNFGKNLLVETGEAVSRFKKVVSLLGNGNLGHGRVRLRRIHRRFPNPQHQKLFLEAPFPSPGTPSDQPLQKLLLLPRTPNQLPPKIFMDYPFLEMDPSSRTSQFHHQHQQQQQQKSIQMLQLQHQMKLQEMYRRTSSNNNMSSSSSKSAINLKFETSSCTPTLSSNMSFLSSLSMDGSVTKVDPKGGFQLMGLPPQSSSERIINPQQTCSKKRCSGRGDDGSGKCGTSAGRCHCSKRRKLRVKRQIKVPAISNKLADIPPDEYSWRKYGQKPIKGSPHPRGYYKCSSMRGCPARKHVERSLEDPSMLIVTYEGEHNHTRLLQTSHSTHT</sequence>
<feature type="domain" description="WRKY" evidence="6">
    <location>
        <begin position="285"/>
        <end position="348"/>
    </location>
</feature>
<dbReference type="FunFam" id="2.20.25.80:FF:000004">
    <property type="entry name" value="WRKY transcription factor 65"/>
    <property type="match status" value="1"/>
</dbReference>
<keyword evidence="5" id="KW-0539">Nucleus</keyword>
<evidence type="ECO:0000313" key="7">
    <source>
        <dbReference type="EMBL" id="KMZ73883.1"/>
    </source>
</evidence>
<dbReference type="OrthoDB" id="1918969at2759"/>
<evidence type="ECO:0000256" key="5">
    <source>
        <dbReference type="ARBA" id="ARBA00023242"/>
    </source>
</evidence>
<dbReference type="InterPro" id="IPR044810">
    <property type="entry name" value="WRKY_plant"/>
</dbReference>
<dbReference type="Pfam" id="PF03106">
    <property type="entry name" value="WRKY"/>
    <property type="match status" value="1"/>
</dbReference>
<keyword evidence="8" id="KW-1185">Reference proteome</keyword>
<evidence type="ECO:0000256" key="2">
    <source>
        <dbReference type="ARBA" id="ARBA00023015"/>
    </source>
</evidence>
<keyword evidence="3" id="KW-0238">DNA-binding</keyword>
<dbReference type="Pfam" id="PF10533">
    <property type="entry name" value="Plant_zn_clust"/>
    <property type="match status" value="1"/>
</dbReference>
<dbReference type="AlphaFoldDB" id="A0A0K9PXV3"/>
<accession>A0A0K9PXV3</accession>
<keyword evidence="4" id="KW-0804">Transcription</keyword>
<evidence type="ECO:0000313" key="8">
    <source>
        <dbReference type="Proteomes" id="UP000036987"/>
    </source>
</evidence>
<dbReference type="Proteomes" id="UP000036987">
    <property type="component" value="Unassembled WGS sequence"/>
</dbReference>
<dbReference type="InterPro" id="IPR036576">
    <property type="entry name" value="WRKY_dom_sf"/>
</dbReference>
<gene>
    <name evidence="7" type="ORF">ZOSMA_13G00870</name>
</gene>
<dbReference type="GO" id="GO:0003700">
    <property type="term" value="F:DNA-binding transcription factor activity"/>
    <property type="evidence" value="ECO:0000318"/>
    <property type="project" value="GO_Central"/>
</dbReference>
<reference evidence="8" key="1">
    <citation type="journal article" date="2016" name="Nature">
        <title>The genome of the seagrass Zostera marina reveals angiosperm adaptation to the sea.</title>
        <authorList>
            <person name="Olsen J.L."/>
            <person name="Rouze P."/>
            <person name="Verhelst B."/>
            <person name="Lin Y.-C."/>
            <person name="Bayer T."/>
            <person name="Collen J."/>
            <person name="Dattolo E."/>
            <person name="De Paoli E."/>
            <person name="Dittami S."/>
            <person name="Maumus F."/>
            <person name="Michel G."/>
            <person name="Kersting A."/>
            <person name="Lauritano C."/>
            <person name="Lohaus R."/>
            <person name="Toepel M."/>
            <person name="Tonon T."/>
            <person name="Vanneste K."/>
            <person name="Amirebrahimi M."/>
            <person name="Brakel J."/>
            <person name="Bostroem C."/>
            <person name="Chovatia M."/>
            <person name="Grimwood J."/>
            <person name="Jenkins J.W."/>
            <person name="Jueterbock A."/>
            <person name="Mraz A."/>
            <person name="Stam W.T."/>
            <person name="Tice H."/>
            <person name="Bornberg-Bauer E."/>
            <person name="Green P.J."/>
            <person name="Pearson G.A."/>
            <person name="Procaccini G."/>
            <person name="Duarte C.M."/>
            <person name="Schmutz J."/>
            <person name="Reusch T.B.H."/>
            <person name="Van de Peer Y."/>
        </authorList>
    </citation>
    <scope>NUCLEOTIDE SEQUENCE [LARGE SCALE GENOMIC DNA]</scope>
    <source>
        <strain evidence="8">cv. Finnish</strain>
    </source>
</reference>
<dbReference type="Gene3D" id="2.20.25.80">
    <property type="entry name" value="WRKY domain"/>
    <property type="match status" value="1"/>
</dbReference>
<dbReference type="PANTHER" id="PTHR31282">
    <property type="entry name" value="WRKY TRANSCRIPTION FACTOR 21-RELATED"/>
    <property type="match status" value="1"/>
</dbReference>
<evidence type="ECO:0000259" key="6">
    <source>
        <dbReference type="PROSITE" id="PS50811"/>
    </source>
</evidence>
<dbReference type="GO" id="GO:0000976">
    <property type="term" value="F:transcription cis-regulatory region binding"/>
    <property type="evidence" value="ECO:0000318"/>
    <property type="project" value="GO_Central"/>
</dbReference>
<dbReference type="PROSITE" id="PS50811">
    <property type="entry name" value="WRKY"/>
    <property type="match status" value="1"/>
</dbReference>
<comment type="subcellular location">
    <subcellularLocation>
        <location evidence="1">Nucleus</location>
    </subcellularLocation>
</comment>
<protein>
    <submittedName>
        <fullName evidence="7">WRKY transcription factor 25</fullName>
    </submittedName>
</protein>
<dbReference type="GO" id="GO:0006355">
    <property type="term" value="P:regulation of DNA-templated transcription"/>
    <property type="evidence" value="ECO:0000318"/>
    <property type="project" value="GO_Central"/>
</dbReference>
<dbReference type="InterPro" id="IPR018872">
    <property type="entry name" value="Zn-cluster-dom"/>
</dbReference>
<dbReference type="SUPFAM" id="SSF118290">
    <property type="entry name" value="WRKY DNA-binding domain"/>
    <property type="match status" value="1"/>
</dbReference>
<evidence type="ECO:0000256" key="3">
    <source>
        <dbReference type="ARBA" id="ARBA00023125"/>
    </source>
</evidence>
<name>A0A0K9PXV3_ZOSMR</name>
<dbReference type="STRING" id="29655.A0A0K9PXV3"/>
<organism evidence="7 8">
    <name type="scientific">Zostera marina</name>
    <name type="common">Eelgrass</name>
    <dbReference type="NCBI Taxonomy" id="29655"/>
    <lineage>
        <taxon>Eukaryota</taxon>
        <taxon>Viridiplantae</taxon>
        <taxon>Streptophyta</taxon>
        <taxon>Embryophyta</taxon>
        <taxon>Tracheophyta</taxon>
        <taxon>Spermatophyta</taxon>
        <taxon>Magnoliopsida</taxon>
        <taxon>Liliopsida</taxon>
        <taxon>Zosteraceae</taxon>
        <taxon>Zostera</taxon>
    </lineage>
</organism>
<evidence type="ECO:0000256" key="1">
    <source>
        <dbReference type="ARBA" id="ARBA00004123"/>
    </source>
</evidence>
<dbReference type="InterPro" id="IPR003657">
    <property type="entry name" value="WRKY_dom"/>
</dbReference>
<proteinExistence type="predicted"/>
<keyword evidence="2" id="KW-0805">Transcription regulation</keyword>
<dbReference type="EMBL" id="LFYR01000514">
    <property type="protein sequence ID" value="KMZ73883.1"/>
    <property type="molecule type" value="Genomic_DNA"/>
</dbReference>
<evidence type="ECO:0000256" key="4">
    <source>
        <dbReference type="ARBA" id="ARBA00023163"/>
    </source>
</evidence>
<dbReference type="SMART" id="SM00774">
    <property type="entry name" value="WRKY"/>
    <property type="match status" value="1"/>
</dbReference>
<dbReference type="GO" id="GO:0005634">
    <property type="term" value="C:nucleus"/>
    <property type="evidence" value="ECO:0000318"/>
    <property type="project" value="GO_Central"/>
</dbReference>
<comment type="caution">
    <text evidence="7">The sequence shown here is derived from an EMBL/GenBank/DDBJ whole genome shotgun (WGS) entry which is preliminary data.</text>
</comment>